<dbReference type="InParanoid" id="A0A067MNH2"/>
<dbReference type="HOGENOM" id="CLU_006395_0_0_1"/>
<accession>A0A067MNH2</accession>
<dbReference type="GO" id="GO:0005509">
    <property type="term" value="F:calcium ion binding"/>
    <property type="evidence" value="ECO:0007669"/>
    <property type="project" value="InterPro"/>
</dbReference>
<dbReference type="EMBL" id="KL198045">
    <property type="protein sequence ID" value="KDQ13131.1"/>
    <property type="molecule type" value="Genomic_DNA"/>
</dbReference>
<feature type="domain" description="EH" evidence="3">
    <location>
        <begin position="14"/>
        <end position="122"/>
    </location>
</feature>
<feature type="compositionally biased region" description="Polar residues" evidence="1">
    <location>
        <begin position="657"/>
        <end position="677"/>
    </location>
</feature>
<evidence type="ECO:0000259" key="3">
    <source>
        <dbReference type="PROSITE" id="PS50031"/>
    </source>
</evidence>
<dbReference type="CDD" id="cd00052">
    <property type="entry name" value="EH"/>
    <property type="match status" value="3"/>
</dbReference>
<dbReference type="InterPro" id="IPR000261">
    <property type="entry name" value="EH_dom"/>
</dbReference>
<feature type="compositionally biased region" description="Polar residues" evidence="1">
    <location>
        <begin position="1152"/>
        <end position="1200"/>
    </location>
</feature>
<feature type="compositionally biased region" description="Polar residues" evidence="1">
    <location>
        <begin position="1070"/>
        <end position="1090"/>
    </location>
</feature>
<sequence length="1285" mass="135301">MSKTIASFKPSPLELALTEQIFNQADPDKIGIITGDAAVKFFSGSNLPPTTLGEIWSLADSDNNGWLTQKGVAMAVRLIGWAQKGDPVKESLLERAGPLAVIQGISLPAGIAAPKSPPPQRPSPILPPLTPEDRAKYLRLFVTCGPSNGLLAGEKARDVFIKSKLPIEKLGQIWTLADTQSRGSLDSTDFVIGMFLIHACMSSQLPTIPSVLPPGLYEQASGGNKSKPIGSPIRTHFTGGSGGVSSASSLDGFHSQIKPQYTGQTLQYQQTGPLRANVTGSQLQRPQPPSAPTSTWDITPEEKASADRFFEDLDSHKRGYIEGDVAVPFMLQSQLSENVLAQIWDLADLHKDGRLTREGFAVALYLIKGKLAGRDVPDALPPSLVPPSMREQSARSEVHRDLWLLDDTPPSSAGLPSTTSSDIRPQITGSTAYSDARSTPFSSSFPPASNFGADLLGDDDEHSPPSNVPSHSVEIGNVQNQLNSTNRALETVKNERTSIEGSVATSAATLAQLESQLAAAKAAHETETRLLADLRIRSAQQSSTMQSTREDLIRAESDLSALKLEKADVEGALMRDKEEIRELQRKMKDVGEQAEALRRNLEQVKKEARQQKGLLAITKKQLASAETDKVAAARELEEAETEVQELAKELEQEKGPLNTQLPPSIRSPGSRSQSPNSIRLPPSREGSAFSPVSARSNNPFERIVFASSSTPPPSTPVAPSHPFGSLGVDGHGSSSELDGSSHDPFGLDDFVDARASSTAPSQSEAHHSPSPTPSLGAEASVAEKNKEADAEVQLIAPSTHPTPSAPSVDNIISTAETQFPALDIEDEKTETDLPPLQEIAEAEEETSSEEESEGDDDVPLGVLSGRASMDKAKSSEEPANDAAKTPVPASTEAEAAAGAPAPSLSFEDAFGAAFSPSASAPRASSPASQASHASGFDSTSRAGAAPQPETGKQSAPKEDVATKPFGTPFDALPAGDGTSPHPTQAGTTSGLLDFDEAFGSLPGPSSNGDAPFKFDTAFEDNFDFSAATSFTPSQVPSANVTSTNGHSSDQNKSVDVPSNLRNTPAREPSPSVSLPAFQTTPFNQGRENQPSPNPVEGGAKPPTDPSHDAFGMPSSSSPALMLPTRPRPTESSALPAISVPADPVLPPETPPRATSPQIHLPSSASGHNPTSPPATTKSRSSGLRQQSPQQVEPAQRQSKLSLPFHFGRNKKSSKNAAKRGESPVAPAPPPLPSPIRAAGTPAADDDVESVKTLVGMGFTRSQAVAALERHGYDLSSAVNSLLGAQ</sequence>
<dbReference type="PROSITE" id="PS50030">
    <property type="entry name" value="UBA"/>
    <property type="match status" value="1"/>
</dbReference>
<feature type="region of interest" description="Disordered" evidence="1">
    <location>
        <begin position="635"/>
        <end position="902"/>
    </location>
</feature>
<evidence type="ECO:0000313" key="6">
    <source>
        <dbReference type="Proteomes" id="UP000027195"/>
    </source>
</evidence>
<protein>
    <recommendedName>
        <fullName evidence="7">UBA domain-containing protein</fullName>
    </recommendedName>
</protein>
<proteinExistence type="predicted"/>
<dbReference type="SMART" id="SM00165">
    <property type="entry name" value="UBA"/>
    <property type="match status" value="1"/>
</dbReference>
<dbReference type="Gene3D" id="1.10.8.10">
    <property type="entry name" value="DNA helicase RuvA subunit, C-terminal domain"/>
    <property type="match status" value="1"/>
</dbReference>
<dbReference type="Gene3D" id="1.10.238.10">
    <property type="entry name" value="EF-hand"/>
    <property type="match status" value="3"/>
</dbReference>
<feature type="compositionally biased region" description="Low complexity" evidence="1">
    <location>
        <begin position="438"/>
        <end position="451"/>
    </location>
</feature>
<feature type="domain" description="EF-hand" evidence="4">
    <location>
        <begin position="335"/>
        <end position="370"/>
    </location>
</feature>
<feature type="compositionally biased region" description="Low complexity" evidence="1">
    <location>
        <begin position="885"/>
        <end position="902"/>
    </location>
</feature>
<dbReference type="SUPFAM" id="SSF47473">
    <property type="entry name" value="EF-hand"/>
    <property type="match status" value="3"/>
</dbReference>
<dbReference type="GO" id="GO:0005737">
    <property type="term" value="C:cytoplasm"/>
    <property type="evidence" value="ECO:0007669"/>
    <property type="project" value="TreeGrafter"/>
</dbReference>
<keyword evidence="6" id="KW-1185">Reference proteome</keyword>
<dbReference type="CDD" id="cd14270">
    <property type="entry name" value="UBA"/>
    <property type="match status" value="1"/>
</dbReference>
<feature type="region of interest" description="Disordered" evidence="1">
    <location>
        <begin position="915"/>
        <end position="1015"/>
    </location>
</feature>
<feature type="domain" description="EH" evidence="3">
    <location>
        <begin position="302"/>
        <end position="391"/>
    </location>
</feature>
<dbReference type="Proteomes" id="UP000027195">
    <property type="component" value="Unassembled WGS sequence"/>
</dbReference>
<name>A0A067MNH2_BOTB1</name>
<evidence type="ECO:0000256" key="1">
    <source>
        <dbReference type="SAM" id="MobiDB-lite"/>
    </source>
</evidence>
<dbReference type="STRING" id="930990.A0A067MNH2"/>
<dbReference type="PROSITE" id="PS50031">
    <property type="entry name" value="EH"/>
    <property type="match status" value="3"/>
</dbReference>
<dbReference type="SMART" id="SM00027">
    <property type="entry name" value="EH"/>
    <property type="match status" value="3"/>
</dbReference>
<evidence type="ECO:0008006" key="7">
    <source>
        <dbReference type="Google" id="ProtNLM"/>
    </source>
</evidence>
<dbReference type="OrthoDB" id="524326at2759"/>
<dbReference type="Pfam" id="PF00627">
    <property type="entry name" value="UBA"/>
    <property type="match status" value="1"/>
</dbReference>
<feature type="compositionally biased region" description="Polar residues" evidence="1">
    <location>
        <begin position="1028"/>
        <end position="1053"/>
    </location>
</feature>
<feature type="compositionally biased region" description="Acidic residues" evidence="1">
    <location>
        <begin position="840"/>
        <end position="858"/>
    </location>
</feature>
<dbReference type="SUPFAM" id="SSF46934">
    <property type="entry name" value="UBA-like"/>
    <property type="match status" value="1"/>
</dbReference>
<feature type="region of interest" description="Disordered" evidence="1">
    <location>
        <begin position="405"/>
        <end position="471"/>
    </location>
</feature>
<dbReference type="PANTHER" id="PTHR11216">
    <property type="entry name" value="EH DOMAIN"/>
    <property type="match status" value="1"/>
</dbReference>
<feature type="compositionally biased region" description="Polar residues" evidence="1">
    <location>
        <begin position="980"/>
        <end position="990"/>
    </location>
</feature>
<feature type="compositionally biased region" description="Low complexity" evidence="1">
    <location>
        <begin position="796"/>
        <end position="807"/>
    </location>
</feature>
<dbReference type="PANTHER" id="PTHR11216:SF170">
    <property type="entry name" value="DYNAMIN ASSOCIATED PROTEIN 160, ISOFORM D"/>
    <property type="match status" value="1"/>
</dbReference>
<dbReference type="GO" id="GO:0005886">
    <property type="term" value="C:plasma membrane"/>
    <property type="evidence" value="ECO:0007669"/>
    <property type="project" value="TreeGrafter"/>
</dbReference>
<dbReference type="Pfam" id="PF12763">
    <property type="entry name" value="EH"/>
    <property type="match status" value="3"/>
</dbReference>
<organism evidence="5 6">
    <name type="scientific">Botryobasidium botryosum (strain FD-172 SS1)</name>
    <dbReference type="NCBI Taxonomy" id="930990"/>
    <lineage>
        <taxon>Eukaryota</taxon>
        <taxon>Fungi</taxon>
        <taxon>Dikarya</taxon>
        <taxon>Basidiomycota</taxon>
        <taxon>Agaricomycotina</taxon>
        <taxon>Agaricomycetes</taxon>
        <taxon>Cantharellales</taxon>
        <taxon>Botryobasidiaceae</taxon>
        <taxon>Botryobasidium</taxon>
    </lineage>
</organism>
<dbReference type="InterPro" id="IPR015940">
    <property type="entry name" value="UBA"/>
</dbReference>
<evidence type="ECO:0000259" key="4">
    <source>
        <dbReference type="PROSITE" id="PS50222"/>
    </source>
</evidence>
<reference evidence="6" key="1">
    <citation type="journal article" date="2014" name="Proc. Natl. Acad. Sci. U.S.A.">
        <title>Extensive sampling of basidiomycete genomes demonstrates inadequacy of the white-rot/brown-rot paradigm for wood decay fungi.</title>
        <authorList>
            <person name="Riley R."/>
            <person name="Salamov A.A."/>
            <person name="Brown D.W."/>
            <person name="Nagy L.G."/>
            <person name="Floudas D."/>
            <person name="Held B.W."/>
            <person name="Levasseur A."/>
            <person name="Lombard V."/>
            <person name="Morin E."/>
            <person name="Otillar R."/>
            <person name="Lindquist E.A."/>
            <person name="Sun H."/>
            <person name="LaButti K.M."/>
            <person name="Schmutz J."/>
            <person name="Jabbour D."/>
            <person name="Luo H."/>
            <person name="Baker S.E."/>
            <person name="Pisabarro A.G."/>
            <person name="Walton J.D."/>
            <person name="Blanchette R.A."/>
            <person name="Henrissat B."/>
            <person name="Martin F."/>
            <person name="Cullen D."/>
            <person name="Hibbett D.S."/>
            <person name="Grigoriev I.V."/>
        </authorList>
    </citation>
    <scope>NUCLEOTIDE SEQUENCE [LARGE SCALE GENOMIC DNA]</scope>
    <source>
        <strain evidence="6">FD-172 SS1</strain>
    </source>
</reference>
<feature type="compositionally biased region" description="Basic and acidic residues" evidence="1">
    <location>
        <begin position="645"/>
        <end position="654"/>
    </location>
</feature>
<evidence type="ECO:0000259" key="2">
    <source>
        <dbReference type="PROSITE" id="PS50030"/>
    </source>
</evidence>
<dbReference type="InterPro" id="IPR011992">
    <property type="entry name" value="EF-hand-dom_pair"/>
</dbReference>
<dbReference type="InterPro" id="IPR002048">
    <property type="entry name" value="EF_hand_dom"/>
</dbReference>
<dbReference type="GO" id="GO:0016197">
    <property type="term" value="P:endosomal transport"/>
    <property type="evidence" value="ECO:0007669"/>
    <property type="project" value="TreeGrafter"/>
</dbReference>
<evidence type="ECO:0000313" key="5">
    <source>
        <dbReference type="EMBL" id="KDQ13131.1"/>
    </source>
</evidence>
<dbReference type="InterPro" id="IPR009060">
    <property type="entry name" value="UBA-like_sf"/>
</dbReference>
<gene>
    <name evidence="5" type="ORF">BOTBODRAFT_56212</name>
</gene>
<feature type="compositionally biased region" description="Basic residues" evidence="1">
    <location>
        <begin position="1207"/>
        <end position="1217"/>
    </location>
</feature>
<dbReference type="PROSITE" id="PS50222">
    <property type="entry name" value="EF_HAND_2"/>
    <property type="match status" value="1"/>
</dbReference>
<feature type="domain" description="UBA" evidence="2">
    <location>
        <begin position="1242"/>
        <end position="1284"/>
    </location>
</feature>
<feature type="domain" description="EH" evidence="3">
    <location>
        <begin position="133"/>
        <end position="223"/>
    </location>
</feature>
<feature type="region of interest" description="Disordered" evidence="1">
    <location>
        <begin position="1028"/>
        <end position="1245"/>
    </location>
</feature>
<feature type="compositionally biased region" description="Polar residues" evidence="1">
    <location>
        <begin position="409"/>
        <end position="437"/>
    </location>
</feature>
<dbReference type="GO" id="GO:0006897">
    <property type="term" value="P:endocytosis"/>
    <property type="evidence" value="ECO:0007669"/>
    <property type="project" value="TreeGrafter"/>
</dbReference>
<feature type="compositionally biased region" description="Low complexity" evidence="1">
    <location>
        <begin position="915"/>
        <end position="934"/>
    </location>
</feature>